<dbReference type="OrthoDB" id="9808602at2"/>
<evidence type="ECO:0000256" key="1">
    <source>
        <dbReference type="ARBA" id="ARBA00004141"/>
    </source>
</evidence>
<gene>
    <name evidence="9" type="ORF">EKI59_04100</name>
</gene>
<keyword evidence="5 7" id="KW-1133">Transmembrane helix</keyword>
<keyword evidence="4 7" id="KW-0812">Transmembrane</keyword>
<keyword evidence="6 7" id="KW-0472">Membrane</keyword>
<sequence length="455" mass="51942">MKTFYQQKDIRWVRTAFEADPVYRIVDTLMLLLSALLFPLDDELQIGLFMALGIQLWKPIYRNRIVVSTLDDVPKLIVAAGSVSFLGVVVFEQGWDATRILGFCFFVPAMVILGRAITNVFIRRWRIRKWWARKRTVILGSGETGWDLVRITDAYPELGLETVAVADKKRRDNGDNPYGVDVEVLEKGGLKSLLTRAHAQTLIVADSVYSREELLSMLRDCTRLDTEVLIVPILTEYVSMGGRMDRIYSYPVLRVRRAAYRSFEWKLKRPIGLILSGLALIALSPIFAVLAILLKIEDPKAPVIFRQIRIGVDEKPFELFKFRSMTPRNTKESDTTWSIAGDQRITRLGAFMRKYSLDELPQIVNVFKGDMALVGPRPERPAFVERFKGEHVGYRSRHRVPVGLTGWAAANGLRGDTSIRERVQFDNFYIENWSLWLDFKIMLLTVSAVFKGSGA</sequence>
<feature type="transmembrane region" description="Helical" evidence="7">
    <location>
        <begin position="73"/>
        <end position="91"/>
    </location>
</feature>
<proteinExistence type="inferred from homology"/>
<keyword evidence="3 9" id="KW-0808">Transferase</keyword>
<dbReference type="InterPro" id="IPR017475">
    <property type="entry name" value="EPS_sugar_tfrase"/>
</dbReference>
<evidence type="ECO:0000256" key="3">
    <source>
        <dbReference type="ARBA" id="ARBA00022679"/>
    </source>
</evidence>
<feature type="transmembrane region" description="Helical" evidence="7">
    <location>
        <begin position="44"/>
        <end position="61"/>
    </location>
</feature>
<dbReference type="EMBL" id="RXIR01000006">
    <property type="protein sequence ID" value="TVS29244.1"/>
    <property type="molecule type" value="Genomic_DNA"/>
</dbReference>
<dbReference type="GO" id="GO:0016020">
    <property type="term" value="C:membrane"/>
    <property type="evidence" value="ECO:0007669"/>
    <property type="project" value="UniProtKB-SubCell"/>
</dbReference>
<feature type="domain" description="Bacterial sugar transferase" evidence="8">
    <location>
        <begin position="268"/>
        <end position="451"/>
    </location>
</feature>
<dbReference type="PANTHER" id="PTHR30576:SF0">
    <property type="entry name" value="UNDECAPRENYL-PHOSPHATE N-ACETYLGALACTOSAMINYL 1-PHOSPHATE TRANSFERASE-RELATED"/>
    <property type="match status" value="1"/>
</dbReference>
<comment type="caution">
    <text evidence="9">The sequence shown here is derived from an EMBL/GenBank/DDBJ whole genome shotgun (WGS) entry which is preliminary data.</text>
</comment>
<dbReference type="Pfam" id="PF02397">
    <property type="entry name" value="Bac_transf"/>
    <property type="match status" value="1"/>
</dbReference>
<evidence type="ECO:0000259" key="8">
    <source>
        <dbReference type="Pfam" id="PF02397"/>
    </source>
</evidence>
<protein>
    <submittedName>
        <fullName evidence="9">Sugar transferase</fullName>
    </submittedName>
</protein>
<dbReference type="RefSeq" id="WP_144772805.1">
    <property type="nucleotide sequence ID" value="NZ_JALXXO010000002.1"/>
</dbReference>
<reference evidence="9 10" key="1">
    <citation type="submission" date="2018-12" db="EMBL/GenBank/DDBJ databases">
        <title>Corynebacterium sanguinis sp. nov., a clinically-associated and environmental corynebacterium.</title>
        <authorList>
            <person name="Gonzales-Siles L."/>
            <person name="Jaen-Luchoro D."/>
            <person name="Cardew S."/>
            <person name="Inganas E."/>
            <person name="Ohlen M."/>
            <person name="Jensie-Markopolous S."/>
            <person name="Pinyeiro-Iglesias B."/>
            <person name="Molin K."/>
            <person name="Skovbjerg S."/>
            <person name="Svensson-Stadler L."/>
            <person name="Funke G."/>
            <person name="Moore E.R.B."/>
        </authorList>
    </citation>
    <scope>NUCLEOTIDE SEQUENCE [LARGE SCALE GENOMIC DNA]</scope>
    <source>
        <strain evidence="9 10">58734</strain>
    </source>
</reference>
<dbReference type="Gene3D" id="3.40.50.720">
    <property type="entry name" value="NAD(P)-binding Rossmann-like Domain"/>
    <property type="match status" value="1"/>
</dbReference>
<evidence type="ECO:0000313" key="9">
    <source>
        <dbReference type="EMBL" id="TVS29244.1"/>
    </source>
</evidence>
<evidence type="ECO:0000256" key="4">
    <source>
        <dbReference type="ARBA" id="ARBA00022692"/>
    </source>
</evidence>
<dbReference type="NCBIfam" id="TIGR03025">
    <property type="entry name" value="EPS_sugtrans"/>
    <property type="match status" value="1"/>
</dbReference>
<accession>A0A6C1TY66</accession>
<dbReference type="Proteomes" id="UP000336646">
    <property type="component" value="Unassembled WGS sequence"/>
</dbReference>
<evidence type="ECO:0000256" key="5">
    <source>
        <dbReference type="ARBA" id="ARBA00022989"/>
    </source>
</evidence>
<comment type="subcellular location">
    <subcellularLocation>
        <location evidence="1">Membrane</location>
        <topology evidence="1">Multi-pass membrane protein</topology>
    </subcellularLocation>
</comment>
<dbReference type="AlphaFoldDB" id="A0A6C1TY66"/>
<comment type="similarity">
    <text evidence="2">Belongs to the bacterial sugar transferase family.</text>
</comment>
<dbReference type="InterPro" id="IPR003362">
    <property type="entry name" value="Bact_transf"/>
</dbReference>
<feature type="transmembrane region" description="Helical" evidence="7">
    <location>
        <begin position="97"/>
        <end position="122"/>
    </location>
</feature>
<feature type="transmembrane region" description="Helical" evidence="7">
    <location>
        <begin position="271"/>
        <end position="294"/>
    </location>
</feature>
<name>A0A6C1TY66_9CORY</name>
<feature type="transmembrane region" description="Helical" evidence="7">
    <location>
        <begin position="21"/>
        <end position="38"/>
    </location>
</feature>
<dbReference type="PANTHER" id="PTHR30576">
    <property type="entry name" value="COLANIC BIOSYNTHESIS UDP-GLUCOSE LIPID CARRIER TRANSFERASE"/>
    <property type="match status" value="1"/>
</dbReference>
<evidence type="ECO:0000256" key="7">
    <source>
        <dbReference type="SAM" id="Phobius"/>
    </source>
</evidence>
<dbReference type="GO" id="GO:0016780">
    <property type="term" value="F:phosphotransferase activity, for other substituted phosphate groups"/>
    <property type="evidence" value="ECO:0007669"/>
    <property type="project" value="TreeGrafter"/>
</dbReference>
<evidence type="ECO:0000313" key="10">
    <source>
        <dbReference type="Proteomes" id="UP000336646"/>
    </source>
</evidence>
<evidence type="ECO:0000256" key="2">
    <source>
        <dbReference type="ARBA" id="ARBA00006464"/>
    </source>
</evidence>
<evidence type="ECO:0000256" key="6">
    <source>
        <dbReference type="ARBA" id="ARBA00023136"/>
    </source>
</evidence>
<organism evidence="9 10">
    <name type="scientific">Corynebacterium sanguinis</name>
    <dbReference type="NCBI Taxonomy" id="2594913"/>
    <lineage>
        <taxon>Bacteria</taxon>
        <taxon>Bacillati</taxon>
        <taxon>Actinomycetota</taxon>
        <taxon>Actinomycetes</taxon>
        <taxon>Mycobacteriales</taxon>
        <taxon>Corynebacteriaceae</taxon>
        <taxon>Corynebacterium</taxon>
    </lineage>
</organism>